<dbReference type="Gene3D" id="1.10.287.130">
    <property type="match status" value="1"/>
</dbReference>
<dbReference type="PANTHER" id="PTHR43102">
    <property type="entry name" value="SLR1143 PROTEIN"/>
    <property type="match status" value="1"/>
</dbReference>
<dbReference type="Gene3D" id="3.30.450.40">
    <property type="match status" value="1"/>
</dbReference>
<protein>
    <recommendedName>
        <fullName evidence="3">histidine kinase</fullName>
        <ecNumber evidence="3">2.7.13.3</ecNumber>
    </recommendedName>
</protein>
<dbReference type="SUPFAM" id="SSF55781">
    <property type="entry name" value="GAF domain-like"/>
    <property type="match status" value="1"/>
</dbReference>
<dbReference type="EC" id="2.7.13.3" evidence="3"/>
<gene>
    <name evidence="5" type="ORF">SAMN06264365_11368</name>
</gene>
<dbReference type="PANTHER" id="PTHR43102:SF2">
    <property type="entry name" value="GAF DOMAIN-CONTAINING PROTEIN"/>
    <property type="match status" value="1"/>
</dbReference>
<organism evidence="5 6">
    <name type="scientific">Actinoplanes regularis</name>
    <dbReference type="NCBI Taxonomy" id="52697"/>
    <lineage>
        <taxon>Bacteria</taxon>
        <taxon>Bacillati</taxon>
        <taxon>Actinomycetota</taxon>
        <taxon>Actinomycetes</taxon>
        <taxon>Micromonosporales</taxon>
        <taxon>Micromonosporaceae</taxon>
        <taxon>Actinoplanes</taxon>
    </lineage>
</organism>
<evidence type="ECO:0000256" key="2">
    <source>
        <dbReference type="ARBA" id="ARBA00004236"/>
    </source>
</evidence>
<dbReference type="Gene3D" id="3.30.450.20">
    <property type="entry name" value="PAS domain"/>
    <property type="match status" value="1"/>
</dbReference>
<feature type="domain" description="PAS fold-4" evidence="4">
    <location>
        <begin position="178"/>
        <end position="293"/>
    </location>
</feature>
<evidence type="ECO:0000313" key="5">
    <source>
        <dbReference type="EMBL" id="SNS29306.1"/>
    </source>
</evidence>
<dbReference type="GO" id="GO:0005886">
    <property type="term" value="C:plasma membrane"/>
    <property type="evidence" value="ECO:0007669"/>
    <property type="project" value="UniProtKB-SubCell"/>
</dbReference>
<dbReference type="InterPro" id="IPR036097">
    <property type="entry name" value="HisK_dim/P_sf"/>
</dbReference>
<dbReference type="Pfam" id="PF08448">
    <property type="entry name" value="PAS_4"/>
    <property type="match status" value="1"/>
</dbReference>
<name>A0A239D9Z7_9ACTN</name>
<dbReference type="RefSeq" id="WP_089296395.1">
    <property type="nucleotide sequence ID" value="NZ_BOMU01000066.1"/>
</dbReference>
<dbReference type="InterPro" id="IPR029016">
    <property type="entry name" value="GAF-like_dom_sf"/>
</dbReference>
<reference evidence="5 6" key="1">
    <citation type="submission" date="2017-06" db="EMBL/GenBank/DDBJ databases">
        <authorList>
            <person name="Kim H.J."/>
            <person name="Triplett B.A."/>
        </authorList>
    </citation>
    <scope>NUCLEOTIDE SEQUENCE [LARGE SCALE GENOMIC DNA]</scope>
    <source>
        <strain evidence="5 6">DSM 43151</strain>
    </source>
</reference>
<dbReference type="EMBL" id="FZNR01000013">
    <property type="protein sequence ID" value="SNS29306.1"/>
    <property type="molecule type" value="Genomic_DNA"/>
</dbReference>
<dbReference type="InterPro" id="IPR003661">
    <property type="entry name" value="HisK_dim/P_dom"/>
</dbReference>
<evidence type="ECO:0000259" key="4">
    <source>
        <dbReference type="Pfam" id="PF08448"/>
    </source>
</evidence>
<dbReference type="AlphaFoldDB" id="A0A239D9Z7"/>
<dbReference type="Proteomes" id="UP000198415">
    <property type="component" value="Unassembled WGS sequence"/>
</dbReference>
<accession>A0A239D9Z7</accession>
<evidence type="ECO:0000256" key="3">
    <source>
        <dbReference type="ARBA" id="ARBA00012438"/>
    </source>
</evidence>
<dbReference type="InterPro" id="IPR013656">
    <property type="entry name" value="PAS_4"/>
</dbReference>
<evidence type="ECO:0000313" key="6">
    <source>
        <dbReference type="Proteomes" id="UP000198415"/>
    </source>
</evidence>
<keyword evidence="6" id="KW-1185">Reference proteome</keyword>
<sequence length="391" mass="43036">MERERLAAPHEYRLGDTPPESELSAVLRIAATIAGVTSASLNLIDERRQYRLIRLGEAPVDCSRPDSMCAIQFKSDAFVHVRDARVDPIYQNSPWVTGVLGRLRFYASAPLVTPEGHALGTLCVFGEEPRELTAAQRARLTDLAGIIIGLFDRRRAARLTSELAVETQRKQQWTNMLLETIDAAVIACDEDYQITFWNRAARDWHGRTGEDPYRVDVGRRFGLFEPDGVTPIPDADLPLRVVLRDNVAVTGRKMVIRRPTGEPRYLRANARPLHGSDGAVIGAVLAKVDVTTEVTRRRLIEQARMRLTRANAELERSNADLTNFAAAVSHDLVAPLAAVGGFLELLAGEGYPEAAAASAQVVRMREVIDGLLADALAARSRTGSGRDGTRR</sequence>
<dbReference type="InterPro" id="IPR035965">
    <property type="entry name" value="PAS-like_dom_sf"/>
</dbReference>
<comment type="subcellular location">
    <subcellularLocation>
        <location evidence="2">Cell membrane</location>
    </subcellularLocation>
</comment>
<comment type="catalytic activity">
    <reaction evidence="1">
        <text>ATP + protein L-histidine = ADP + protein N-phospho-L-histidine.</text>
        <dbReference type="EC" id="2.7.13.3"/>
    </reaction>
</comment>
<dbReference type="OrthoDB" id="9806130at2"/>
<dbReference type="CDD" id="cd00130">
    <property type="entry name" value="PAS"/>
    <property type="match status" value="1"/>
</dbReference>
<evidence type="ECO:0000256" key="1">
    <source>
        <dbReference type="ARBA" id="ARBA00000085"/>
    </source>
</evidence>
<dbReference type="GO" id="GO:0000155">
    <property type="term" value="F:phosphorelay sensor kinase activity"/>
    <property type="evidence" value="ECO:0007669"/>
    <property type="project" value="InterPro"/>
</dbReference>
<proteinExistence type="predicted"/>
<dbReference type="InterPro" id="IPR000014">
    <property type="entry name" value="PAS"/>
</dbReference>
<dbReference type="SUPFAM" id="SSF55785">
    <property type="entry name" value="PYP-like sensor domain (PAS domain)"/>
    <property type="match status" value="1"/>
</dbReference>
<dbReference type="CDD" id="cd00082">
    <property type="entry name" value="HisKA"/>
    <property type="match status" value="1"/>
</dbReference>
<dbReference type="SUPFAM" id="SSF47384">
    <property type="entry name" value="Homodimeric domain of signal transducing histidine kinase"/>
    <property type="match status" value="1"/>
</dbReference>